<dbReference type="Gene3D" id="3.40.50.300">
    <property type="entry name" value="P-loop containing nucleotide triphosphate hydrolases"/>
    <property type="match status" value="1"/>
</dbReference>
<dbReference type="OrthoDB" id="197068at2759"/>
<keyword evidence="3" id="KW-1185">Reference proteome</keyword>
<proteinExistence type="predicted"/>
<evidence type="ECO:0000313" key="2">
    <source>
        <dbReference type="EMBL" id="OLP86024.1"/>
    </source>
</evidence>
<feature type="compositionally biased region" description="Low complexity" evidence="1">
    <location>
        <begin position="468"/>
        <end position="500"/>
    </location>
</feature>
<organism evidence="2 3">
    <name type="scientific">Symbiodinium microadriaticum</name>
    <name type="common">Dinoflagellate</name>
    <name type="synonym">Zooxanthella microadriatica</name>
    <dbReference type="NCBI Taxonomy" id="2951"/>
    <lineage>
        <taxon>Eukaryota</taxon>
        <taxon>Sar</taxon>
        <taxon>Alveolata</taxon>
        <taxon>Dinophyceae</taxon>
        <taxon>Suessiales</taxon>
        <taxon>Symbiodiniaceae</taxon>
        <taxon>Symbiodinium</taxon>
    </lineage>
</organism>
<dbReference type="Gene3D" id="6.10.280.220">
    <property type="match status" value="1"/>
</dbReference>
<feature type="region of interest" description="Disordered" evidence="1">
    <location>
        <begin position="87"/>
        <end position="127"/>
    </location>
</feature>
<dbReference type="InterPro" id="IPR027417">
    <property type="entry name" value="P-loop_NTPase"/>
</dbReference>
<dbReference type="EMBL" id="LSRX01000940">
    <property type="protein sequence ID" value="OLP86024.1"/>
    <property type="molecule type" value="Genomic_DNA"/>
</dbReference>
<feature type="region of interest" description="Disordered" evidence="1">
    <location>
        <begin position="700"/>
        <end position="728"/>
    </location>
</feature>
<feature type="region of interest" description="Disordered" evidence="1">
    <location>
        <begin position="419"/>
        <end position="500"/>
    </location>
</feature>
<name>A0A1Q9CSW5_SYMMI</name>
<dbReference type="Pfam" id="PF01202">
    <property type="entry name" value="SKI"/>
    <property type="match status" value="1"/>
</dbReference>
<comment type="caution">
    <text evidence="2">The sequence shown here is derived from an EMBL/GenBank/DDBJ whole genome shotgun (WGS) entry which is preliminary data.</text>
</comment>
<gene>
    <name evidence="2" type="ORF">AK812_SmicGene32922</name>
</gene>
<evidence type="ECO:0000313" key="3">
    <source>
        <dbReference type="Proteomes" id="UP000186817"/>
    </source>
</evidence>
<sequence length="1526" mass="165934">MSEGFVSEQYFSAYDPFPPLQTWISYTHAEIIKIIKEASPDKHKEAMKFMEPLAQELMNCIAAKAPVQNSDASEELAKAKAKLAQHGIEVSPLKRKQESEPGSSDQQGKRAKPPMPIVDVEPKPPTDVQKLLAEPKRKLDSRPKGATDDHVTDWLNTFKTKPEFKGKHTKLVKYVKIVQDLLKTGTAKDEIVSAAVRFGLDAKLVSRLPLKNLSATIAVAQFEAKGLRSDRYLPDEIYSLIRLSNCLEEPGKSKAMGLATTPQLWKSLRGFLHRTHPTVHLAEVNDDLVGFFNAVPRQQILDSLSALIDSIRPKCHPNRPLQHRRPGFKKGRCLGGAGGAALPATAQKADPGLRALYRYPQHFLRANGGTSHHRPACTFSPEYAKLAHLAVLPTPKAVSATCTSRLVSPTVAVASSCSASASHPMSVPAAHFRPAPQRDDRKPAHPGKAPLASTKRQQARGDQSNTRAQASASFPASPQAPFQAERQAAPAAQKSSSPGAVVQAVDAKNVDEQFLKDLMSADVEDVSSQLEIQLQGRTAVDHIPEGLSTLSQSLLYREQLLENPYPDQWVMAPWQALRTNADRAMLIRQYQRPFSSLRDPERDRCARYLLSLFSEPAESDLRASASANEHGLLQAHVEHISSDREQLQVQLHQATSETSAIRSRLAGLEQMVQAYADKCAALQQEVSSLQDDKAELQEKLEAAPRAARSPERSPMIQPAGSQGNMQRDLASPQSLLDACVGDFKLGSFVFGSSFMVWCRISSARRPGMARHGLPRPGCLLAAALLLVSLLQFQWLDFTAWRSAERSSSSSRLVGWRWQPSVRGQLPAMRLGPGGGSDPVNNVSPEMAAAGRKYAQKYEDIMLAGQKVWQEMLKKDEVPKKIYFIGTNGNTGEMVAEALMDSLAYVPAPDGTLFLRRKPGVDYPKLKYYLLNGDKELAARAPKSPVDLYMEDEKKYRELETEVLKEFQNLETEGQPAGIIVGESAVSIPENVEILKTGLVIWLDVAAEFSWSKTQMRAKAGGGLFIPYEIIRPPVWCIANGWDGDIDDGEAKAEYMDMVEKYNEMYEEVADLRLRAAAAEAVSESRRGLVWAAIPPGTRASWGVVRRLLFSASSGLVLKVENEVAIEDLGPLLGLHAVGASPRQTAAFKAADTSGVVEELVLLFEEVPLVRGRAEGLLDVDVVALAPFLTANTSDAAQVAFYEEVQDRGDQGIPEDNAASKYSLSMRCKHYVLAAVRALSSFSFCHAIPLLALAHCTQPQKRRPTVEAGTRVGKAGCFDGPTVGVSSSGAASSGPAVDVAPPGAALSDGSAGGAASSVASGIRARFAAAFGFDAPAVHVVSGAPSGFNAPAVDVHAGEPLATRAEAGRMELREPMSALMSAADARSSAEPRRQDDRRWSGDIAKFLRKSVGWLHHSQCEPVNDTPGIVENQYWGAERLAKAMAELYGINTEGASVEEEVLERDLEKFLESARLSKYMQAALDWCDEQGAASIEDIVENTDDFAEALSLKPLEKKRLAKAAESVAAVA</sequence>
<dbReference type="Proteomes" id="UP000186817">
    <property type="component" value="Unassembled WGS sequence"/>
</dbReference>
<reference evidence="2 3" key="1">
    <citation type="submission" date="2016-02" db="EMBL/GenBank/DDBJ databases">
        <title>Genome analysis of coral dinoflagellate symbionts highlights evolutionary adaptations to a symbiotic lifestyle.</title>
        <authorList>
            <person name="Aranda M."/>
            <person name="Li Y."/>
            <person name="Liew Y.J."/>
            <person name="Baumgarten S."/>
            <person name="Simakov O."/>
            <person name="Wilson M."/>
            <person name="Piel J."/>
            <person name="Ashoor H."/>
            <person name="Bougouffa S."/>
            <person name="Bajic V.B."/>
            <person name="Ryu T."/>
            <person name="Ravasi T."/>
            <person name="Bayer T."/>
            <person name="Micklem G."/>
            <person name="Kim H."/>
            <person name="Bhak J."/>
            <person name="Lajeunesse T.C."/>
            <person name="Voolstra C.R."/>
        </authorList>
    </citation>
    <scope>NUCLEOTIDE SEQUENCE [LARGE SCALE GENOMIC DNA]</scope>
    <source>
        <strain evidence="2 3">CCMP2467</strain>
    </source>
</reference>
<feature type="compositionally biased region" description="Polar residues" evidence="1">
    <location>
        <begin position="454"/>
        <end position="467"/>
    </location>
</feature>
<accession>A0A1Q9CSW5</accession>
<dbReference type="InterPro" id="IPR031322">
    <property type="entry name" value="Shikimate/glucono_kinase"/>
</dbReference>
<protein>
    <submittedName>
        <fullName evidence="2">Uncharacterized protein</fullName>
    </submittedName>
</protein>
<evidence type="ECO:0000256" key="1">
    <source>
        <dbReference type="SAM" id="MobiDB-lite"/>
    </source>
</evidence>